<evidence type="ECO:0000313" key="3">
    <source>
        <dbReference type="EMBL" id="KAG0005531.1"/>
    </source>
</evidence>
<dbReference type="InterPro" id="IPR001810">
    <property type="entry name" value="F-box_dom"/>
</dbReference>
<organism evidence="3 4">
    <name type="scientific">Modicella reniformis</name>
    <dbReference type="NCBI Taxonomy" id="1440133"/>
    <lineage>
        <taxon>Eukaryota</taxon>
        <taxon>Fungi</taxon>
        <taxon>Fungi incertae sedis</taxon>
        <taxon>Mucoromycota</taxon>
        <taxon>Mortierellomycotina</taxon>
        <taxon>Mortierellomycetes</taxon>
        <taxon>Mortierellales</taxon>
        <taxon>Mortierellaceae</taxon>
        <taxon>Modicella</taxon>
    </lineage>
</organism>
<keyword evidence="4" id="KW-1185">Reference proteome</keyword>
<proteinExistence type="predicted"/>
<dbReference type="GO" id="GO:0019005">
    <property type="term" value="C:SCF ubiquitin ligase complex"/>
    <property type="evidence" value="ECO:0007669"/>
    <property type="project" value="TreeGrafter"/>
</dbReference>
<dbReference type="Gene3D" id="3.80.10.10">
    <property type="entry name" value="Ribonuclease Inhibitor"/>
    <property type="match status" value="2"/>
</dbReference>
<reference evidence="3" key="1">
    <citation type="journal article" date="2020" name="Fungal Divers.">
        <title>Resolving the Mortierellaceae phylogeny through synthesis of multi-gene phylogenetics and phylogenomics.</title>
        <authorList>
            <person name="Vandepol N."/>
            <person name="Liber J."/>
            <person name="Desiro A."/>
            <person name="Na H."/>
            <person name="Kennedy M."/>
            <person name="Barry K."/>
            <person name="Grigoriev I.V."/>
            <person name="Miller A.N."/>
            <person name="O'Donnell K."/>
            <person name="Stajich J.E."/>
            <person name="Bonito G."/>
        </authorList>
    </citation>
    <scope>NUCLEOTIDE SEQUENCE</scope>
    <source>
        <strain evidence="3">MES-2147</strain>
    </source>
</reference>
<feature type="domain" description="F-box" evidence="2">
    <location>
        <begin position="23"/>
        <end position="59"/>
    </location>
</feature>
<sequence length="802" mass="89930">MSIAIDFAMKQHSPKQHAFLIPELAFVIQQHLQPQDLAAASRVCKNWYEAWAPFLYHTVRYNHHLGYSYHYTSALLNSHPQHPRLSEPFTPNQYHHQQPQHVVPFLNLEKYGRWIKVLELTNLVVAHHAPPSFPVGAAASRSTTGPPVSTGELTFPLVQDHLYQLQNCSSLCLTQLEITKTVMSLERLDELLSMLSTLKVFKFEVVNKIEAASTSSSPSGSPSHSRNPSYGSNGIIRGYMQQHQPSLLLKKPKRISLEGLEQEVVRTIGRRLSGHLERLELIFTITGTIVLSAFEELFANCGSTLKGLSITRADICQRDYSRNWNASYQAEIAALLASLSGASISSPPATPSTETQQWHQGSTALSSPVTLSASSSSSSISSSYSSSTSSTPSMQHGASKFPIALESLSLYSCPIEDRECAWFLKQAPGLRELTLNECKRLNRDIVNSILMHTPRLETLSLSSMPCIHPVSLEQLFRTIEPSTEANATGLSASDVGTSSTIRTGLQLKNVRLAYLRQLDDEVMKTLAKHQGPSLVKLSLQWCPHVTNDGIIPIFRFCEKLEDLSICLSKPTLDVFGDLTEPTTAEEPGENKKRLWACAQTLERLEIGGQMFVDRIRTSNEHLQPQLYHHMSPNPHHIRNGSTSGVTTNSINIVSTSSISNHSCIIHDPYAIAHHQGYPMYHLWRYDRYSNPFKELQAQLETLPRLSHLGIPAKGIEHLIQKGLGPKVQLRSLALLNQQGRIWSVEEVEDLLKHMPWLRRLTCEKNTILASPAFYNRKDPTQHKRQEEVMRLLEQHHVELVQS</sequence>
<dbReference type="SMART" id="SM00367">
    <property type="entry name" value="LRR_CC"/>
    <property type="match status" value="3"/>
</dbReference>
<feature type="region of interest" description="Disordered" evidence="1">
    <location>
        <begin position="213"/>
        <end position="235"/>
    </location>
</feature>
<dbReference type="InterPro" id="IPR036047">
    <property type="entry name" value="F-box-like_dom_sf"/>
</dbReference>
<dbReference type="Proteomes" id="UP000749646">
    <property type="component" value="Unassembled WGS sequence"/>
</dbReference>
<dbReference type="OrthoDB" id="550575at2759"/>
<gene>
    <name evidence="3" type="ORF">BGZ65_010855</name>
</gene>
<dbReference type="PANTHER" id="PTHR13318">
    <property type="entry name" value="PARTNER OF PAIRED, ISOFORM B-RELATED"/>
    <property type="match status" value="1"/>
</dbReference>
<dbReference type="SUPFAM" id="SSF52047">
    <property type="entry name" value="RNI-like"/>
    <property type="match status" value="1"/>
</dbReference>
<dbReference type="InterPro" id="IPR032675">
    <property type="entry name" value="LRR_dom_sf"/>
</dbReference>
<evidence type="ECO:0000256" key="1">
    <source>
        <dbReference type="SAM" id="MobiDB-lite"/>
    </source>
</evidence>
<dbReference type="SUPFAM" id="SSF81383">
    <property type="entry name" value="F-box domain"/>
    <property type="match status" value="1"/>
</dbReference>
<evidence type="ECO:0000313" key="4">
    <source>
        <dbReference type="Proteomes" id="UP000749646"/>
    </source>
</evidence>
<protein>
    <recommendedName>
        <fullName evidence="2">F-box domain-containing protein</fullName>
    </recommendedName>
</protein>
<name>A0A9P6MK39_9FUNG</name>
<feature type="compositionally biased region" description="Low complexity" evidence="1">
    <location>
        <begin position="213"/>
        <end position="229"/>
    </location>
</feature>
<dbReference type="AlphaFoldDB" id="A0A9P6MK39"/>
<dbReference type="Pfam" id="PF12937">
    <property type="entry name" value="F-box-like"/>
    <property type="match status" value="1"/>
</dbReference>
<dbReference type="GO" id="GO:0031146">
    <property type="term" value="P:SCF-dependent proteasomal ubiquitin-dependent protein catabolic process"/>
    <property type="evidence" value="ECO:0007669"/>
    <property type="project" value="TreeGrafter"/>
</dbReference>
<dbReference type="EMBL" id="JAAAHW010000180">
    <property type="protein sequence ID" value="KAG0005531.1"/>
    <property type="molecule type" value="Genomic_DNA"/>
</dbReference>
<accession>A0A9P6MK39</accession>
<comment type="caution">
    <text evidence="3">The sequence shown here is derived from an EMBL/GenBank/DDBJ whole genome shotgun (WGS) entry which is preliminary data.</text>
</comment>
<dbReference type="InterPro" id="IPR006553">
    <property type="entry name" value="Leu-rich_rpt_Cys-con_subtyp"/>
</dbReference>
<evidence type="ECO:0000259" key="2">
    <source>
        <dbReference type="Pfam" id="PF12937"/>
    </source>
</evidence>